<proteinExistence type="predicted"/>
<keyword evidence="1" id="KW-0238">DNA-binding</keyword>
<dbReference type="InterPro" id="IPR001387">
    <property type="entry name" value="Cro/C1-type_HTH"/>
</dbReference>
<dbReference type="EMBL" id="PCYL01000002">
    <property type="protein sequence ID" value="PIR47230.1"/>
    <property type="molecule type" value="Genomic_DNA"/>
</dbReference>
<evidence type="ECO:0000313" key="4">
    <source>
        <dbReference type="Proteomes" id="UP000230833"/>
    </source>
</evidence>
<dbReference type="GO" id="GO:0003677">
    <property type="term" value="F:DNA binding"/>
    <property type="evidence" value="ECO:0007669"/>
    <property type="project" value="UniProtKB-KW"/>
</dbReference>
<evidence type="ECO:0000256" key="1">
    <source>
        <dbReference type="ARBA" id="ARBA00023125"/>
    </source>
</evidence>
<comment type="caution">
    <text evidence="3">The sequence shown here is derived from an EMBL/GenBank/DDBJ whole genome shotgun (WGS) entry which is preliminary data.</text>
</comment>
<dbReference type="PROSITE" id="PS50943">
    <property type="entry name" value="HTH_CROC1"/>
    <property type="match status" value="1"/>
</dbReference>
<reference evidence="3 4" key="1">
    <citation type="submission" date="2017-09" db="EMBL/GenBank/DDBJ databases">
        <title>Depth-based differentiation of microbial function through sediment-hosted aquifers and enrichment of novel symbionts in the deep terrestrial subsurface.</title>
        <authorList>
            <person name="Probst A.J."/>
            <person name="Ladd B."/>
            <person name="Jarett J.K."/>
            <person name="Geller-Mcgrath D.E."/>
            <person name="Sieber C.M."/>
            <person name="Emerson J.B."/>
            <person name="Anantharaman K."/>
            <person name="Thomas B.C."/>
            <person name="Malmstrom R."/>
            <person name="Stieglmeier M."/>
            <person name="Klingl A."/>
            <person name="Woyke T."/>
            <person name="Ryan C.M."/>
            <person name="Banfield J.F."/>
        </authorList>
    </citation>
    <scope>NUCLEOTIDE SEQUENCE [LARGE SCALE GENOMIC DNA]</scope>
    <source>
        <strain evidence="3">CG10_big_fil_rev_8_21_14_0_10_45_14</strain>
    </source>
</reference>
<organism evidence="3 4">
    <name type="scientific">Candidatus Vogelbacteria bacterium CG10_big_fil_rev_8_21_14_0_10_45_14</name>
    <dbReference type="NCBI Taxonomy" id="1975042"/>
    <lineage>
        <taxon>Bacteria</taxon>
        <taxon>Candidatus Vogeliibacteriota</taxon>
    </lineage>
</organism>
<evidence type="ECO:0000259" key="2">
    <source>
        <dbReference type="PROSITE" id="PS50943"/>
    </source>
</evidence>
<gene>
    <name evidence="3" type="primary">higA</name>
    <name evidence="3" type="ORF">COV07_00085</name>
</gene>
<dbReference type="AlphaFoldDB" id="A0A2H0RL87"/>
<dbReference type="Gene3D" id="1.10.260.40">
    <property type="entry name" value="lambda repressor-like DNA-binding domains"/>
    <property type="match status" value="1"/>
</dbReference>
<dbReference type="PANTHER" id="PTHR36924:SF1">
    <property type="entry name" value="ANTITOXIN HIGA-1"/>
    <property type="match status" value="1"/>
</dbReference>
<dbReference type="Pfam" id="PF01381">
    <property type="entry name" value="HTH_3"/>
    <property type="match status" value="1"/>
</dbReference>
<dbReference type="InterPro" id="IPR010982">
    <property type="entry name" value="Lambda_DNA-bd_dom_sf"/>
</dbReference>
<dbReference type="NCBIfam" id="TIGR02607">
    <property type="entry name" value="antidote_HigA"/>
    <property type="match status" value="1"/>
</dbReference>
<dbReference type="SUPFAM" id="SSF47413">
    <property type="entry name" value="lambda repressor-like DNA-binding domains"/>
    <property type="match status" value="1"/>
</dbReference>
<feature type="domain" description="HTH cro/C1-type" evidence="2">
    <location>
        <begin position="23"/>
        <end position="70"/>
    </location>
</feature>
<evidence type="ECO:0000313" key="3">
    <source>
        <dbReference type="EMBL" id="PIR47230.1"/>
    </source>
</evidence>
<name>A0A2H0RL87_9BACT</name>
<dbReference type="InterPro" id="IPR013430">
    <property type="entry name" value="Toxin_antidote_HigA"/>
</dbReference>
<sequence>MKIHKLPIINPGEILAEEFLRPLKLTQYRLAKDLGVPARRINEIVHGTRAISIDTALRLAKFFGTTPQFWMNLQMQYDLSHGIKTVGTIIEKNVSPFTYLPKTLSNK</sequence>
<dbReference type="CDD" id="cd00093">
    <property type="entry name" value="HTH_XRE"/>
    <property type="match status" value="1"/>
</dbReference>
<dbReference type="PANTHER" id="PTHR36924">
    <property type="entry name" value="ANTITOXIN HIGA-1"/>
    <property type="match status" value="1"/>
</dbReference>
<accession>A0A2H0RL87</accession>
<dbReference type="SMART" id="SM00530">
    <property type="entry name" value="HTH_XRE"/>
    <property type="match status" value="1"/>
</dbReference>
<protein>
    <submittedName>
        <fullName evidence="3">Addiction module antidote protein, HigA family</fullName>
    </submittedName>
</protein>
<dbReference type="Proteomes" id="UP000230833">
    <property type="component" value="Unassembled WGS sequence"/>
</dbReference>